<dbReference type="PANTHER" id="PTHR38657:SF1">
    <property type="entry name" value="SLR1343 PROTEIN"/>
    <property type="match status" value="1"/>
</dbReference>
<sequence>MRRLCVVLGDQLDLDSALFDDFDPAQDCLWMAEVSSEAQHVPSHKARIAIFLAAMRHFSVVLRQRGWPLEYLRLGEHPHETLSQALNASVSRLAAQQVCCVQPGEWRLCAALRAAAEQAGARWIDYPDRHFLCQPDEFADWARGRKQLRMEHFYHYMRKRYRILLDEQGQPVGGAWNFDARNRGSFARQGPGMLPAPCAFQPDAPTREVLQAVERHFPHHPGSLEAFDWPLTPAQAEQALEDFIEQRLPAFGQYQDAMWSGEPWLYHARLSAALNLKLIHPRRVIEAAVDALQSRQAPIEAVEGFVRQVLGWREFVRGVYWLRMPQFAEQNILAHGQPLPWLYWGGDTDMHCLSECVGQTMSYGYAHHIQRLMVLGNFALLLGVRPEAIHRWFLAVYVDAVEWVELPNVLGMSQYADGGHMVSKPYVASGAYVKRMSNYCQHCRFDPALAVGEKACPFTTLYWDFLDRHQQRFAQHPRTALQWRALSGKQAQLQAIREQAERWRRRLAEGAREPC</sequence>
<dbReference type="SUPFAM" id="SSF48173">
    <property type="entry name" value="Cryptochrome/photolyase FAD-binding domain"/>
    <property type="match status" value="1"/>
</dbReference>
<dbReference type="Gene3D" id="1.10.10.1710">
    <property type="entry name" value="Deoxyribodipyrimidine photolyase-related"/>
    <property type="match status" value="1"/>
</dbReference>
<evidence type="ECO:0000256" key="1">
    <source>
        <dbReference type="SAM" id="Coils"/>
    </source>
</evidence>
<dbReference type="EMBL" id="JACYTR010000007">
    <property type="protein sequence ID" value="MBD8525122.1"/>
    <property type="molecule type" value="Genomic_DNA"/>
</dbReference>
<dbReference type="Proteomes" id="UP000613768">
    <property type="component" value="Unassembled WGS sequence"/>
</dbReference>
<keyword evidence="1" id="KW-0175">Coiled coil</keyword>
<organism evidence="2 3">
    <name type="scientific">Pseudomarimonas arenosa</name>
    <dbReference type="NCBI Taxonomy" id="2774145"/>
    <lineage>
        <taxon>Bacteria</taxon>
        <taxon>Pseudomonadati</taxon>
        <taxon>Pseudomonadota</taxon>
        <taxon>Gammaproteobacteria</taxon>
        <taxon>Lysobacterales</taxon>
        <taxon>Lysobacteraceae</taxon>
        <taxon>Pseudomarimonas</taxon>
    </lineage>
</organism>
<dbReference type="PANTHER" id="PTHR38657">
    <property type="entry name" value="SLR1343 PROTEIN"/>
    <property type="match status" value="1"/>
</dbReference>
<protein>
    <submittedName>
        <fullName evidence="2">Cryptochrome/photolyase family protein</fullName>
    </submittedName>
</protein>
<dbReference type="Gene3D" id="1.10.579.10">
    <property type="entry name" value="DNA Cyclobutane Dipyrimidine Photolyase, subunit A, domain 3"/>
    <property type="match status" value="1"/>
</dbReference>
<dbReference type="Gene3D" id="1.25.40.80">
    <property type="match status" value="1"/>
</dbReference>
<dbReference type="AlphaFoldDB" id="A0AAW3ZJC2"/>
<accession>A0AAW3ZJC2</accession>
<keyword evidence="3" id="KW-1185">Reference proteome</keyword>
<gene>
    <name evidence="2" type="ORF">IFO71_05145</name>
</gene>
<evidence type="ECO:0000313" key="2">
    <source>
        <dbReference type="EMBL" id="MBD8525122.1"/>
    </source>
</evidence>
<name>A0AAW3ZJC2_9GAMM</name>
<dbReference type="InterPro" id="IPR014729">
    <property type="entry name" value="Rossmann-like_a/b/a_fold"/>
</dbReference>
<dbReference type="Pfam" id="PF04244">
    <property type="entry name" value="DPRP"/>
    <property type="match status" value="1"/>
</dbReference>
<comment type="caution">
    <text evidence="2">The sequence shown here is derived from an EMBL/GenBank/DDBJ whole genome shotgun (WGS) entry which is preliminary data.</text>
</comment>
<proteinExistence type="predicted"/>
<dbReference type="Gene3D" id="3.40.50.620">
    <property type="entry name" value="HUPs"/>
    <property type="match status" value="1"/>
</dbReference>
<feature type="coiled-coil region" evidence="1">
    <location>
        <begin position="486"/>
        <end position="513"/>
    </location>
</feature>
<dbReference type="InterPro" id="IPR007357">
    <property type="entry name" value="PhrB-like"/>
</dbReference>
<evidence type="ECO:0000313" key="3">
    <source>
        <dbReference type="Proteomes" id="UP000613768"/>
    </source>
</evidence>
<reference evidence="2 3" key="1">
    <citation type="submission" date="2020-09" db="EMBL/GenBank/DDBJ databases">
        <title>Pseudoxanthomonas sp. CAU 1598 isolated from sand of Yaerae Beach.</title>
        <authorList>
            <person name="Kim W."/>
        </authorList>
    </citation>
    <scope>NUCLEOTIDE SEQUENCE [LARGE SCALE GENOMIC DNA]</scope>
    <source>
        <strain evidence="2 3">CAU 1598</strain>
    </source>
</reference>
<dbReference type="InterPro" id="IPR036134">
    <property type="entry name" value="Crypto/Photolyase_FAD-like_sf"/>
</dbReference>
<dbReference type="InterPro" id="IPR052551">
    <property type="entry name" value="UV-DNA_repair_photolyase"/>
</dbReference>